<dbReference type="AlphaFoldDB" id="K2MCQ6"/>
<dbReference type="GO" id="GO:0003700">
    <property type="term" value="F:DNA-binding transcription factor activity"/>
    <property type="evidence" value="ECO:0007669"/>
    <property type="project" value="InterPro"/>
</dbReference>
<dbReference type="SUPFAM" id="SSF53850">
    <property type="entry name" value="Periplasmic binding protein-like II"/>
    <property type="match status" value="1"/>
</dbReference>
<reference evidence="6 7" key="1">
    <citation type="journal article" date="2012" name="J. Bacteriol.">
        <title>Genome Sequence of Nitratireductor pacificus Type Strain pht-3B.</title>
        <authorList>
            <person name="Lai Q."/>
            <person name="Li G."/>
            <person name="Shao Z."/>
        </authorList>
    </citation>
    <scope>NUCLEOTIDE SEQUENCE [LARGE SCALE GENOMIC DNA]</scope>
    <source>
        <strain evidence="7">pht-3B</strain>
    </source>
</reference>
<evidence type="ECO:0000256" key="3">
    <source>
        <dbReference type="ARBA" id="ARBA00023125"/>
    </source>
</evidence>
<dbReference type="STRING" id="391937.NA2_04246"/>
<evidence type="ECO:0000313" key="7">
    <source>
        <dbReference type="Proteomes" id="UP000006786"/>
    </source>
</evidence>
<feature type="domain" description="HTH lysR-type" evidence="5">
    <location>
        <begin position="17"/>
        <end position="67"/>
    </location>
</feature>
<keyword evidence="3" id="KW-0238">DNA-binding</keyword>
<proteinExistence type="inferred from homology"/>
<dbReference type="EMBL" id="AMRM01000004">
    <property type="protein sequence ID" value="EKF19971.1"/>
    <property type="molecule type" value="Genomic_DNA"/>
</dbReference>
<dbReference type="PANTHER" id="PTHR30537">
    <property type="entry name" value="HTH-TYPE TRANSCRIPTIONAL REGULATOR"/>
    <property type="match status" value="1"/>
</dbReference>
<dbReference type="CDD" id="cd08474">
    <property type="entry name" value="PBP2_CrgA_like_5"/>
    <property type="match status" value="1"/>
</dbReference>
<dbReference type="SUPFAM" id="SSF46785">
    <property type="entry name" value="Winged helix' DNA-binding domain"/>
    <property type="match status" value="1"/>
</dbReference>
<dbReference type="InterPro" id="IPR036390">
    <property type="entry name" value="WH_DNA-bd_sf"/>
</dbReference>
<evidence type="ECO:0000256" key="2">
    <source>
        <dbReference type="ARBA" id="ARBA00023015"/>
    </source>
</evidence>
<dbReference type="RefSeq" id="WP_008594585.1">
    <property type="nucleotide sequence ID" value="NZ_AMRM01000004.1"/>
</dbReference>
<dbReference type="Proteomes" id="UP000006786">
    <property type="component" value="Unassembled WGS sequence"/>
</dbReference>
<dbReference type="OrthoDB" id="9813056at2"/>
<dbReference type="PANTHER" id="PTHR30537:SF5">
    <property type="entry name" value="HTH-TYPE TRANSCRIPTIONAL ACTIVATOR TTDR-RELATED"/>
    <property type="match status" value="1"/>
</dbReference>
<evidence type="ECO:0000256" key="1">
    <source>
        <dbReference type="ARBA" id="ARBA00009437"/>
    </source>
</evidence>
<dbReference type="GO" id="GO:0003677">
    <property type="term" value="F:DNA binding"/>
    <property type="evidence" value="ECO:0007669"/>
    <property type="project" value="UniProtKB-KW"/>
</dbReference>
<dbReference type="InterPro" id="IPR005119">
    <property type="entry name" value="LysR_subst-bd"/>
</dbReference>
<gene>
    <name evidence="6" type="ORF">NA2_04246</name>
</gene>
<dbReference type="InterPro" id="IPR036388">
    <property type="entry name" value="WH-like_DNA-bd_sf"/>
</dbReference>
<dbReference type="FunFam" id="1.10.10.10:FF:000001">
    <property type="entry name" value="LysR family transcriptional regulator"/>
    <property type="match status" value="1"/>
</dbReference>
<dbReference type="Pfam" id="PF03466">
    <property type="entry name" value="LysR_substrate"/>
    <property type="match status" value="1"/>
</dbReference>
<dbReference type="eggNOG" id="COG0583">
    <property type="taxonomic scope" value="Bacteria"/>
</dbReference>
<dbReference type="PROSITE" id="PS50931">
    <property type="entry name" value="HTH_LYSR"/>
    <property type="match status" value="1"/>
</dbReference>
<accession>K2MCQ6</accession>
<evidence type="ECO:0000256" key="4">
    <source>
        <dbReference type="ARBA" id="ARBA00023163"/>
    </source>
</evidence>
<comment type="similarity">
    <text evidence="1">Belongs to the LysR transcriptional regulatory family.</text>
</comment>
<evidence type="ECO:0000259" key="5">
    <source>
        <dbReference type="PROSITE" id="PS50931"/>
    </source>
</evidence>
<organism evidence="6 7">
    <name type="scientific">Nitratireductor pacificus pht-3B</name>
    <dbReference type="NCBI Taxonomy" id="391937"/>
    <lineage>
        <taxon>Bacteria</taxon>
        <taxon>Pseudomonadati</taxon>
        <taxon>Pseudomonadota</taxon>
        <taxon>Alphaproteobacteria</taxon>
        <taxon>Hyphomicrobiales</taxon>
        <taxon>Phyllobacteriaceae</taxon>
        <taxon>Nitratireductor</taxon>
    </lineage>
</organism>
<dbReference type="Pfam" id="PF00126">
    <property type="entry name" value="HTH_1"/>
    <property type="match status" value="1"/>
</dbReference>
<keyword evidence="2" id="KW-0805">Transcription regulation</keyword>
<comment type="caution">
    <text evidence="6">The sequence shown here is derived from an EMBL/GenBank/DDBJ whole genome shotgun (WGS) entry which is preliminary data.</text>
</comment>
<dbReference type="Gene3D" id="1.10.10.10">
    <property type="entry name" value="Winged helix-like DNA-binding domain superfamily/Winged helix DNA-binding domain"/>
    <property type="match status" value="1"/>
</dbReference>
<keyword evidence="4" id="KW-0804">Transcription</keyword>
<keyword evidence="7" id="KW-1185">Reference proteome</keyword>
<sequence>MKKSFTRTGRGLDGVSAFLRVAERRSFRAAAADLGVSPSAVSQAVKALEARVGVALVSRSTRSVGLTEAGQRFIERAKPAMENLDAAFEAARSLGERPSGLLRITAPRSVIAPVLEPALPEFCAAYPEIGIEIVADSGFVDIVSEGFDAGIRLGELVHADMIGARLTPPFRYCVVGAPSYFARHGRPLTPADLGAHRALRYRLQSSGALYRWEFVENGREVEIDVPGPLTLNDETLLPSLALKGLGLAYLAEPLVRGHVRRGALETVLDAFCPESPGLFLYYPGRAQSLPKLKVFVEHMMRQRPSLEAHMSL</sequence>
<dbReference type="Gene3D" id="3.40.190.290">
    <property type="match status" value="1"/>
</dbReference>
<evidence type="ECO:0000313" key="6">
    <source>
        <dbReference type="EMBL" id="EKF19971.1"/>
    </source>
</evidence>
<dbReference type="InterPro" id="IPR058163">
    <property type="entry name" value="LysR-type_TF_proteobact-type"/>
</dbReference>
<protein>
    <submittedName>
        <fullName evidence="6">LysR family transcriptional regulator</fullName>
    </submittedName>
</protein>
<dbReference type="PATRIC" id="fig|391937.3.peg.875"/>
<name>K2MCQ6_9HYPH</name>
<dbReference type="InterPro" id="IPR000847">
    <property type="entry name" value="LysR_HTH_N"/>
</dbReference>